<gene>
    <name evidence="2" type="ORF">ENE75_08180</name>
</gene>
<proteinExistence type="predicted"/>
<feature type="compositionally biased region" description="Low complexity" evidence="1">
    <location>
        <begin position="73"/>
        <end position="85"/>
    </location>
</feature>
<comment type="caution">
    <text evidence="2">The sequence shown here is derived from an EMBL/GenBank/DDBJ whole genome shotgun (WGS) entry which is preliminary data.</text>
</comment>
<name>A0A3S2TP27_9BURK</name>
<feature type="region of interest" description="Disordered" evidence="1">
    <location>
        <begin position="73"/>
        <end position="103"/>
    </location>
</feature>
<dbReference type="RefSeq" id="WP_128198235.1">
    <property type="nucleotide sequence ID" value="NZ_SACT01000002.1"/>
</dbReference>
<protein>
    <submittedName>
        <fullName evidence="2">Energy transducer TonB</fullName>
    </submittedName>
</protein>
<accession>A0A3S2TP27</accession>
<reference evidence="2 3" key="1">
    <citation type="submission" date="2019-01" db="EMBL/GenBank/DDBJ databases">
        <authorList>
            <person name="Chen W.-M."/>
        </authorList>
    </citation>
    <scope>NUCLEOTIDE SEQUENCE [LARGE SCALE GENOMIC DNA]</scope>
    <source>
        <strain evidence="2 3">ICH-3</strain>
    </source>
</reference>
<dbReference type="EMBL" id="SACT01000002">
    <property type="protein sequence ID" value="RVT52865.1"/>
    <property type="molecule type" value="Genomic_DNA"/>
</dbReference>
<dbReference type="AlphaFoldDB" id="A0A3S2TP27"/>
<evidence type="ECO:0000313" key="3">
    <source>
        <dbReference type="Proteomes" id="UP000288178"/>
    </source>
</evidence>
<keyword evidence="3" id="KW-1185">Reference proteome</keyword>
<dbReference type="OrthoDB" id="8906192at2"/>
<evidence type="ECO:0000313" key="2">
    <source>
        <dbReference type="EMBL" id="RVT52865.1"/>
    </source>
</evidence>
<organism evidence="2 3">
    <name type="scientific">Rubrivivax albus</name>
    <dbReference type="NCBI Taxonomy" id="2499835"/>
    <lineage>
        <taxon>Bacteria</taxon>
        <taxon>Pseudomonadati</taxon>
        <taxon>Pseudomonadota</taxon>
        <taxon>Betaproteobacteria</taxon>
        <taxon>Burkholderiales</taxon>
        <taxon>Sphaerotilaceae</taxon>
        <taxon>Rubrivivax</taxon>
    </lineage>
</organism>
<evidence type="ECO:0000256" key="1">
    <source>
        <dbReference type="SAM" id="MobiDB-lite"/>
    </source>
</evidence>
<feature type="compositionally biased region" description="Low complexity" evidence="1">
    <location>
        <begin position="93"/>
        <end position="103"/>
    </location>
</feature>
<sequence length="292" mass="31462">MIAPSARPNRMPQGLAVGVSLAVHGLVLLGLARLSFAPSPPSPAPPKTTVLLMPSLSAPQPQASPAPAPVITQARQRATMQRAAETPPPRTDQPPATQAAPAAPTAAEWAFAARYPLKNSKGYRYSWGQQVRSMMGTAVAGPDQGHVRFRVEIAPDGRLARLETLWTTSAVAEQRARLAIEQMPPLPPTPTGRPLVFERTISFTPDASDGPPVYRDDCLPDPPAFRNPFVWDGQGEPPRVTRVPAAATVADRTTEGLSMEECLKLLPQDSLEAEAAQDRRLRDQWDSSILGR</sequence>
<dbReference type="SUPFAM" id="SSF74653">
    <property type="entry name" value="TolA/TonB C-terminal domain"/>
    <property type="match status" value="1"/>
</dbReference>
<dbReference type="Proteomes" id="UP000288178">
    <property type="component" value="Unassembled WGS sequence"/>
</dbReference>